<comment type="caution">
    <text evidence="1">The sequence shown here is derived from an EMBL/GenBank/DDBJ whole genome shotgun (WGS) entry which is preliminary data.</text>
</comment>
<organism evidence="1">
    <name type="scientific">marine sediment metagenome</name>
    <dbReference type="NCBI Taxonomy" id="412755"/>
    <lineage>
        <taxon>unclassified sequences</taxon>
        <taxon>metagenomes</taxon>
        <taxon>ecological metagenomes</taxon>
    </lineage>
</organism>
<proteinExistence type="predicted"/>
<name>A0A0F9TLQ7_9ZZZZ</name>
<evidence type="ECO:0000313" key="1">
    <source>
        <dbReference type="EMBL" id="KKN75827.1"/>
    </source>
</evidence>
<protein>
    <submittedName>
        <fullName evidence="1">Uncharacterized protein</fullName>
    </submittedName>
</protein>
<sequence length="75" mass="8722">MIHKPIGIKQAERIYDGLREIRQTATMKSMNLDSGTPGNPITKLVRKKTQLWRESWLVEPLDNIITQIREQCGFK</sequence>
<accession>A0A0F9TLQ7</accession>
<dbReference type="AlphaFoldDB" id="A0A0F9TLQ7"/>
<dbReference type="EMBL" id="LAZR01000303">
    <property type="protein sequence ID" value="KKN75827.1"/>
    <property type="molecule type" value="Genomic_DNA"/>
</dbReference>
<gene>
    <name evidence="1" type="ORF">LCGC14_0377030</name>
</gene>
<reference evidence="1" key="1">
    <citation type="journal article" date="2015" name="Nature">
        <title>Complex archaea that bridge the gap between prokaryotes and eukaryotes.</title>
        <authorList>
            <person name="Spang A."/>
            <person name="Saw J.H."/>
            <person name="Jorgensen S.L."/>
            <person name="Zaremba-Niedzwiedzka K."/>
            <person name="Martijn J."/>
            <person name="Lind A.E."/>
            <person name="van Eijk R."/>
            <person name="Schleper C."/>
            <person name="Guy L."/>
            <person name="Ettema T.J."/>
        </authorList>
    </citation>
    <scope>NUCLEOTIDE SEQUENCE</scope>
</reference>